<proteinExistence type="predicted"/>
<keyword evidence="1" id="KW-0472">Membrane</keyword>
<gene>
    <name evidence="2" type="ORF">DXN04_27595</name>
</gene>
<dbReference type="Pfam" id="PF13795">
    <property type="entry name" value="HupE_UreJ_2"/>
    <property type="match status" value="1"/>
</dbReference>
<feature type="transmembrane region" description="Helical" evidence="1">
    <location>
        <begin position="117"/>
        <end position="140"/>
    </location>
</feature>
<reference evidence="2 3" key="1">
    <citation type="submission" date="2018-08" db="EMBL/GenBank/DDBJ databases">
        <title>Chitinophaga sp. K20C18050901, a novel bacterium isolated from forest soil.</title>
        <authorList>
            <person name="Wang C."/>
        </authorList>
    </citation>
    <scope>NUCLEOTIDE SEQUENCE [LARGE SCALE GENOMIC DNA]</scope>
    <source>
        <strain evidence="2 3">K20C18050901</strain>
    </source>
</reference>
<name>A0A3E1NU74_9BACT</name>
<dbReference type="EMBL" id="QTJV01000013">
    <property type="protein sequence ID" value="RFM31491.1"/>
    <property type="molecule type" value="Genomic_DNA"/>
</dbReference>
<dbReference type="Proteomes" id="UP000261174">
    <property type="component" value="Unassembled WGS sequence"/>
</dbReference>
<protein>
    <submittedName>
        <fullName evidence="2">HupE/UreJ family protein</fullName>
    </submittedName>
</protein>
<keyword evidence="1" id="KW-0812">Transmembrane</keyword>
<evidence type="ECO:0000313" key="3">
    <source>
        <dbReference type="Proteomes" id="UP000261174"/>
    </source>
</evidence>
<organism evidence="2 3">
    <name type="scientific">Chitinophaga silvisoli</name>
    <dbReference type="NCBI Taxonomy" id="2291814"/>
    <lineage>
        <taxon>Bacteria</taxon>
        <taxon>Pseudomonadati</taxon>
        <taxon>Bacteroidota</taxon>
        <taxon>Chitinophagia</taxon>
        <taxon>Chitinophagales</taxon>
        <taxon>Chitinophagaceae</taxon>
        <taxon>Chitinophaga</taxon>
    </lineage>
</organism>
<sequence>MLLQMKFIIIFAHVQPGELIRLLKSNVASAYLLEGYQHILPYGFDHIAFILGLLLLSPRLKPILWQATAFTIAHSITLGLSMYHIIAPPLNLVEPLIALSILYVAVENLLSAKLTPFRIGIVFLFGLIHGLGFAGSLSQLNLTHEHFFTCLIMFNLGVELGQVTVIFAFYFFLARWFADKPYYRNYIVKPLSVLIGLMACCWIVQRIFFLF</sequence>
<dbReference type="InterPro" id="IPR032809">
    <property type="entry name" value="Put_HupE_UreJ"/>
</dbReference>
<comment type="caution">
    <text evidence="2">The sequence shown here is derived from an EMBL/GenBank/DDBJ whole genome shotgun (WGS) entry which is preliminary data.</text>
</comment>
<feature type="transmembrane region" description="Helical" evidence="1">
    <location>
        <begin position="146"/>
        <end position="174"/>
    </location>
</feature>
<accession>A0A3E1NU74</accession>
<evidence type="ECO:0000313" key="2">
    <source>
        <dbReference type="EMBL" id="RFM31491.1"/>
    </source>
</evidence>
<feature type="transmembrane region" description="Helical" evidence="1">
    <location>
        <begin position="186"/>
        <end position="208"/>
    </location>
</feature>
<dbReference type="OrthoDB" id="9808870at2"/>
<keyword evidence="3" id="KW-1185">Reference proteome</keyword>
<keyword evidence="1" id="KW-1133">Transmembrane helix</keyword>
<feature type="transmembrane region" description="Helical" evidence="1">
    <location>
        <begin position="63"/>
        <end position="86"/>
    </location>
</feature>
<feature type="transmembrane region" description="Helical" evidence="1">
    <location>
        <begin position="39"/>
        <end position="56"/>
    </location>
</feature>
<feature type="transmembrane region" description="Helical" evidence="1">
    <location>
        <begin position="92"/>
        <end position="110"/>
    </location>
</feature>
<evidence type="ECO:0000256" key="1">
    <source>
        <dbReference type="SAM" id="Phobius"/>
    </source>
</evidence>
<dbReference type="AlphaFoldDB" id="A0A3E1NU74"/>